<keyword evidence="2" id="KW-1185">Reference proteome</keyword>
<gene>
    <name evidence="1" type="ORF">ACCO45_000276</name>
</gene>
<dbReference type="Proteomes" id="UP001638806">
    <property type="component" value="Unassembled WGS sequence"/>
</dbReference>
<comment type="caution">
    <text evidence="1">The sequence shown here is derived from an EMBL/GenBank/DDBJ whole genome shotgun (WGS) entry which is preliminary data.</text>
</comment>
<evidence type="ECO:0000313" key="1">
    <source>
        <dbReference type="EMBL" id="KAL3963272.1"/>
    </source>
</evidence>
<accession>A0ACC4E530</accession>
<protein>
    <submittedName>
        <fullName evidence="1">Uncharacterized protein</fullName>
    </submittedName>
</protein>
<name>A0ACC4E530_PURLI</name>
<proteinExistence type="predicted"/>
<dbReference type="EMBL" id="JBGNUJ010000002">
    <property type="protein sequence ID" value="KAL3963272.1"/>
    <property type="molecule type" value="Genomic_DNA"/>
</dbReference>
<sequence>MSSKVVAKAAGGVMSISKPSLTRVARAETNPPVHGHLGDGAQGLRHRPGPLQRRALNPWYRNPPPGSNDPLAYDDPVTIPAGDIADNPYWKRDHRRSYPKLSVMGQGDVVQLLTVGSAAAPKLELIGEAGQKQLVAAKQEGETLGLAKALEKAAPKDVAKDVFVDGLPPLPSGQSLTSGAWDVHKYELTEENSYPQGYPCRTFQ</sequence>
<reference evidence="1" key="1">
    <citation type="submission" date="2024-12" db="EMBL/GenBank/DDBJ databases">
        <title>Comparative genomics and development of molecular markers within Purpureocillium lilacinum and among Purpureocillium species.</title>
        <authorList>
            <person name="Yeh Z.-Y."/>
            <person name="Ni N.-T."/>
            <person name="Lo P.-H."/>
            <person name="Mushyakhwo K."/>
            <person name="Lin C.-F."/>
            <person name="Nai Y.-S."/>
        </authorList>
    </citation>
    <scope>NUCLEOTIDE SEQUENCE</scope>
    <source>
        <strain evidence="1">NCHU-NPUST-175</strain>
    </source>
</reference>
<evidence type="ECO:0000313" key="2">
    <source>
        <dbReference type="Proteomes" id="UP001638806"/>
    </source>
</evidence>
<organism evidence="1 2">
    <name type="scientific">Purpureocillium lilacinum</name>
    <name type="common">Paecilomyces lilacinus</name>
    <dbReference type="NCBI Taxonomy" id="33203"/>
    <lineage>
        <taxon>Eukaryota</taxon>
        <taxon>Fungi</taxon>
        <taxon>Dikarya</taxon>
        <taxon>Ascomycota</taxon>
        <taxon>Pezizomycotina</taxon>
        <taxon>Sordariomycetes</taxon>
        <taxon>Hypocreomycetidae</taxon>
        <taxon>Hypocreales</taxon>
        <taxon>Ophiocordycipitaceae</taxon>
        <taxon>Purpureocillium</taxon>
    </lineage>
</organism>